<dbReference type="Proteomes" id="UP001525379">
    <property type="component" value="Unassembled WGS sequence"/>
</dbReference>
<dbReference type="EMBL" id="JALXSQ010000009">
    <property type="protein sequence ID" value="MCT2042442.1"/>
    <property type="molecule type" value="Genomic_DNA"/>
</dbReference>
<sequence length="225" mass="23992">MASLGAEYGVHCWDMPGHGRSTLQGASDLTRLLDAAASSIRAATSNDRLVVVGHGFGGVVAQLLAERFDHRILGLVLSSSPIIGQHEPVRSSLPGVSWHGPIGKALWGRRYLRLASRASHTLGGQAYVKLCLQRLGSEAYAERMQLWREASMPGPVTPPDMPLLLVHGAEAICPAWNEPAKRLVATNPNVTLRRISGAGALVQMGHPAAFNEALSGFLGRVRALS</sequence>
<protein>
    <submittedName>
        <fullName evidence="2">Alpha/beta hydrolase</fullName>
    </submittedName>
</protein>
<keyword evidence="3" id="KW-1185">Reference proteome</keyword>
<feature type="domain" description="AB hydrolase-1" evidence="1">
    <location>
        <begin position="4"/>
        <end position="213"/>
    </location>
</feature>
<dbReference type="PANTHER" id="PTHR43798">
    <property type="entry name" value="MONOACYLGLYCEROL LIPASE"/>
    <property type="match status" value="1"/>
</dbReference>
<dbReference type="InterPro" id="IPR050266">
    <property type="entry name" value="AB_hydrolase_sf"/>
</dbReference>
<evidence type="ECO:0000259" key="1">
    <source>
        <dbReference type="Pfam" id="PF12697"/>
    </source>
</evidence>
<dbReference type="Pfam" id="PF12697">
    <property type="entry name" value="Abhydrolase_6"/>
    <property type="match status" value="1"/>
</dbReference>
<dbReference type="SUPFAM" id="SSF53474">
    <property type="entry name" value="alpha/beta-Hydrolases"/>
    <property type="match status" value="1"/>
</dbReference>
<organism evidence="2 3">
    <name type="scientific">Pseudoclavibacter albus</name>
    <dbReference type="NCBI Taxonomy" id="272241"/>
    <lineage>
        <taxon>Bacteria</taxon>
        <taxon>Bacillati</taxon>
        <taxon>Actinomycetota</taxon>
        <taxon>Actinomycetes</taxon>
        <taxon>Micrococcales</taxon>
        <taxon>Microbacteriaceae</taxon>
        <taxon>Pseudoclavibacter</taxon>
    </lineage>
</organism>
<dbReference type="InterPro" id="IPR029058">
    <property type="entry name" value="AB_hydrolase_fold"/>
</dbReference>
<dbReference type="GO" id="GO:0016787">
    <property type="term" value="F:hydrolase activity"/>
    <property type="evidence" value="ECO:0007669"/>
    <property type="project" value="UniProtKB-KW"/>
</dbReference>
<gene>
    <name evidence="2" type="ORF">M3D15_03700</name>
</gene>
<keyword evidence="2" id="KW-0378">Hydrolase</keyword>
<proteinExistence type="predicted"/>
<comment type="caution">
    <text evidence="2">The sequence shown here is derived from an EMBL/GenBank/DDBJ whole genome shotgun (WGS) entry which is preliminary data.</text>
</comment>
<accession>A0ABT2HVW3</accession>
<evidence type="ECO:0000313" key="2">
    <source>
        <dbReference type="EMBL" id="MCT2042442.1"/>
    </source>
</evidence>
<dbReference type="InterPro" id="IPR000073">
    <property type="entry name" value="AB_hydrolase_1"/>
</dbReference>
<reference evidence="2 3" key="1">
    <citation type="submission" date="2022-04" db="EMBL/GenBank/DDBJ databases">
        <title>Human microbiome associated bacterial genomes.</title>
        <authorList>
            <person name="Sandstrom S."/>
            <person name="Salamzade R."/>
            <person name="Kalan L.R."/>
        </authorList>
    </citation>
    <scope>NUCLEOTIDE SEQUENCE [LARGE SCALE GENOMIC DNA]</scope>
    <source>
        <strain evidence="3">p3-SID1799</strain>
    </source>
</reference>
<name>A0ABT2HVW3_9MICO</name>
<dbReference type="PANTHER" id="PTHR43798:SF33">
    <property type="entry name" value="HYDROLASE, PUTATIVE (AFU_ORTHOLOGUE AFUA_2G14860)-RELATED"/>
    <property type="match status" value="1"/>
</dbReference>
<dbReference type="Gene3D" id="3.40.50.1820">
    <property type="entry name" value="alpha/beta hydrolase"/>
    <property type="match status" value="1"/>
</dbReference>
<evidence type="ECO:0000313" key="3">
    <source>
        <dbReference type="Proteomes" id="UP001525379"/>
    </source>
</evidence>